<accession>A0A9X0QX83</accession>
<evidence type="ECO:0000313" key="4">
    <source>
        <dbReference type="Proteomes" id="UP000600101"/>
    </source>
</evidence>
<feature type="domain" description="Acyltransferase 3" evidence="2">
    <location>
        <begin position="11"/>
        <end position="325"/>
    </location>
</feature>
<keyword evidence="3" id="KW-0012">Acyltransferase</keyword>
<gene>
    <name evidence="3" type="ORF">H7965_08090</name>
</gene>
<feature type="transmembrane region" description="Helical" evidence="1">
    <location>
        <begin position="54"/>
        <end position="75"/>
    </location>
</feature>
<evidence type="ECO:0000259" key="2">
    <source>
        <dbReference type="Pfam" id="PF01757"/>
    </source>
</evidence>
<dbReference type="AlphaFoldDB" id="A0A9X0QX83"/>
<keyword evidence="1" id="KW-0472">Membrane</keyword>
<feature type="transmembrane region" description="Helical" evidence="1">
    <location>
        <begin position="212"/>
        <end position="231"/>
    </location>
</feature>
<feature type="transmembrane region" description="Helical" evidence="1">
    <location>
        <begin position="161"/>
        <end position="179"/>
    </location>
</feature>
<organism evidence="3 4">
    <name type="scientific">Siccirubricoccus deserti</name>
    <dbReference type="NCBI Taxonomy" id="2013562"/>
    <lineage>
        <taxon>Bacteria</taxon>
        <taxon>Pseudomonadati</taxon>
        <taxon>Pseudomonadota</taxon>
        <taxon>Alphaproteobacteria</taxon>
        <taxon>Acetobacterales</taxon>
        <taxon>Roseomonadaceae</taxon>
        <taxon>Siccirubricoccus</taxon>
    </lineage>
</organism>
<sequence>MAKPARTRRLDLDRAKGITILLVVLGHVVAQAPPADVGWYEPLRYAIYRFHMPFFLYLSGTVAVLSGALATPIAGWPRLLARRAERLLLPFFALGLLILVAKLVAMRFAHVDNVPQGGFGGGLATLFWHTEHSPALTVWYLLVLFVSTVLAVVLRRCGVGSTGLVLLGFALQLVEIPPVMYLDRVAGFFLFFAAGIWVAERQDRLLPLFDRWLPLWWSLFGAGLLASMTIWVDAPWHLRPHQALLLCGLLAIPALHGLVRRPLVARLQWPLVLGHYAMAIYLFNTLAIGGGKALLLRFGASWDAAHFPLHVAVALALGIGVPILLKRLVFSRLPRLDRLTA</sequence>
<dbReference type="PANTHER" id="PTHR37312">
    <property type="entry name" value="MEMBRANE-BOUND ACYLTRANSFERASE YKRP-RELATED"/>
    <property type="match status" value="1"/>
</dbReference>
<feature type="transmembrane region" description="Helical" evidence="1">
    <location>
        <begin position="307"/>
        <end position="325"/>
    </location>
</feature>
<comment type="caution">
    <text evidence="3">The sequence shown here is derived from an EMBL/GenBank/DDBJ whole genome shotgun (WGS) entry which is preliminary data.</text>
</comment>
<dbReference type="Pfam" id="PF01757">
    <property type="entry name" value="Acyl_transf_3"/>
    <property type="match status" value="1"/>
</dbReference>
<keyword evidence="3" id="KW-0808">Transferase</keyword>
<feature type="transmembrane region" description="Helical" evidence="1">
    <location>
        <begin position="87"/>
        <end position="109"/>
    </location>
</feature>
<dbReference type="InterPro" id="IPR002656">
    <property type="entry name" value="Acyl_transf_3_dom"/>
</dbReference>
<keyword evidence="1" id="KW-1133">Transmembrane helix</keyword>
<keyword evidence="1" id="KW-0812">Transmembrane</keyword>
<feature type="transmembrane region" description="Helical" evidence="1">
    <location>
        <begin position="185"/>
        <end position="200"/>
    </location>
</feature>
<dbReference type="InterPro" id="IPR052734">
    <property type="entry name" value="Nod_factor_acetyltransferase"/>
</dbReference>
<reference evidence="3" key="1">
    <citation type="submission" date="2020-08" db="EMBL/GenBank/DDBJ databases">
        <authorList>
            <person name="Hu Y."/>
            <person name="Nguyen S.V."/>
            <person name="Li F."/>
            <person name="Fanning S."/>
        </authorList>
    </citation>
    <scope>NUCLEOTIDE SEQUENCE</scope>
    <source>
        <strain evidence="3">SYSU D8009</strain>
    </source>
</reference>
<feature type="transmembrane region" description="Helical" evidence="1">
    <location>
        <begin position="136"/>
        <end position="154"/>
    </location>
</feature>
<protein>
    <submittedName>
        <fullName evidence="3">Acyltransferase</fullName>
    </submittedName>
</protein>
<dbReference type="PANTHER" id="PTHR37312:SF1">
    <property type="entry name" value="MEMBRANE-BOUND ACYLTRANSFERASE YKRP-RELATED"/>
    <property type="match status" value="1"/>
</dbReference>
<feature type="transmembrane region" description="Helical" evidence="1">
    <location>
        <begin position="243"/>
        <end position="259"/>
    </location>
</feature>
<keyword evidence="4" id="KW-1185">Reference proteome</keyword>
<dbReference type="EMBL" id="JACOMF010000006">
    <property type="protein sequence ID" value="MBC4015285.1"/>
    <property type="molecule type" value="Genomic_DNA"/>
</dbReference>
<proteinExistence type="predicted"/>
<evidence type="ECO:0000313" key="3">
    <source>
        <dbReference type="EMBL" id="MBC4015285.1"/>
    </source>
</evidence>
<dbReference type="GO" id="GO:0016747">
    <property type="term" value="F:acyltransferase activity, transferring groups other than amino-acyl groups"/>
    <property type="evidence" value="ECO:0007669"/>
    <property type="project" value="InterPro"/>
</dbReference>
<evidence type="ECO:0000256" key="1">
    <source>
        <dbReference type="SAM" id="Phobius"/>
    </source>
</evidence>
<feature type="transmembrane region" description="Helical" evidence="1">
    <location>
        <begin position="271"/>
        <end position="295"/>
    </location>
</feature>
<name>A0A9X0QX83_9PROT</name>
<dbReference type="RefSeq" id="WP_186770049.1">
    <property type="nucleotide sequence ID" value="NZ_JACOMF010000006.1"/>
</dbReference>
<dbReference type="Proteomes" id="UP000600101">
    <property type="component" value="Unassembled WGS sequence"/>
</dbReference>